<dbReference type="Proteomes" id="UP000237423">
    <property type="component" value="Unassembled WGS sequence"/>
</dbReference>
<protein>
    <submittedName>
        <fullName evidence="1">Uncharacterized protein</fullName>
    </submittedName>
</protein>
<organism evidence="1 2">
    <name type="scientific">Methylovulum psychrotolerans</name>
    <dbReference type="NCBI Taxonomy" id="1704499"/>
    <lineage>
        <taxon>Bacteria</taxon>
        <taxon>Pseudomonadati</taxon>
        <taxon>Pseudomonadota</taxon>
        <taxon>Gammaproteobacteria</taxon>
        <taxon>Methylococcales</taxon>
        <taxon>Methylococcaceae</taxon>
        <taxon>Methylovulum</taxon>
    </lineage>
</organism>
<gene>
    <name evidence="1" type="ORF">AADEFJLK_04331</name>
</gene>
<comment type="caution">
    <text evidence="1">The sequence shown here is derived from an EMBL/GenBank/DDBJ whole genome shotgun (WGS) entry which is preliminary data.</text>
</comment>
<accession>A0A2S5CGF8</accession>
<dbReference type="AlphaFoldDB" id="A0A2S5CGF8"/>
<dbReference type="EMBL" id="PGFZ01000020">
    <property type="protein sequence ID" value="POZ49885.1"/>
    <property type="molecule type" value="Genomic_DNA"/>
</dbReference>
<reference evidence="1 2" key="1">
    <citation type="submission" date="2017-11" db="EMBL/GenBank/DDBJ databases">
        <title>Draft Genome Sequence of Methylobacter psychrotolerans Sph1T, an Obligate Methanotroph from Low-Temperature Environments.</title>
        <authorList>
            <person name="Oshkin I.Y."/>
            <person name="Miroshnikov K."/>
            <person name="Belova S.E."/>
            <person name="Korzhenkov A."/>
            <person name="Toshchakov S.V."/>
            <person name="Dedysh S.N."/>
        </authorList>
    </citation>
    <scope>NUCLEOTIDE SEQUENCE [LARGE SCALE GENOMIC DNA]</scope>
    <source>
        <strain evidence="1 2">Sph1</strain>
    </source>
</reference>
<evidence type="ECO:0000313" key="2">
    <source>
        <dbReference type="Proteomes" id="UP000237423"/>
    </source>
</evidence>
<evidence type="ECO:0000313" key="1">
    <source>
        <dbReference type="EMBL" id="POZ49885.1"/>
    </source>
</evidence>
<sequence length="77" mass="8605">MRKQGFFGTLKPKDYLAVTRQINQLTRQLVNSKNVFEWKTLLPQLRVLHNLAGSAMPEVALVTADFAQSDLFVGGVS</sequence>
<name>A0A2S5CGF8_9GAMM</name>
<proteinExistence type="predicted"/>